<dbReference type="Proteomes" id="UP000814140">
    <property type="component" value="Unassembled WGS sequence"/>
</dbReference>
<evidence type="ECO:0000313" key="1">
    <source>
        <dbReference type="EMBL" id="KAI0066821.1"/>
    </source>
</evidence>
<evidence type="ECO:0000313" key="2">
    <source>
        <dbReference type="Proteomes" id="UP000814140"/>
    </source>
</evidence>
<keyword evidence="2" id="KW-1185">Reference proteome</keyword>
<gene>
    <name evidence="1" type="ORF">BV25DRAFT_1248133</name>
</gene>
<accession>A0ACB8TEH3</accession>
<dbReference type="EMBL" id="MU277191">
    <property type="protein sequence ID" value="KAI0066821.1"/>
    <property type="molecule type" value="Genomic_DNA"/>
</dbReference>
<sequence>MTCGGCALAAAASLAQYCTMHMHIPISHTVDHTRPEHSAAGGTFRTAPANGLEMATTAFPMNCFTIPETLQSGHVSYYRGSTTLGHRDQRRTSSATIGRSPGAMETVSAPVASHAWMIGSRCSGIAAVQIPSSLQRPSAYMIILAYRLLVPRPIHPRTPSRSDPPPRRPLRLHLRCPVRAGWPWRCPRDVLFPSYSFLGEHEGMHLNVLAPEV</sequence>
<name>A0ACB8TEH3_9AGAM</name>
<protein>
    <submittedName>
        <fullName evidence="1">Uncharacterized protein</fullName>
    </submittedName>
</protein>
<reference evidence="1" key="2">
    <citation type="journal article" date="2022" name="New Phytol.">
        <title>Evolutionary transition to the ectomycorrhizal habit in the genomes of a hyperdiverse lineage of mushroom-forming fungi.</title>
        <authorList>
            <person name="Looney B."/>
            <person name="Miyauchi S."/>
            <person name="Morin E."/>
            <person name="Drula E."/>
            <person name="Courty P.E."/>
            <person name="Kohler A."/>
            <person name="Kuo A."/>
            <person name="LaButti K."/>
            <person name="Pangilinan J."/>
            <person name="Lipzen A."/>
            <person name="Riley R."/>
            <person name="Andreopoulos W."/>
            <person name="He G."/>
            <person name="Johnson J."/>
            <person name="Nolan M."/>
            <person name="Tritt A."/>
            <person name="Barry K.W."/>
            <person name="Grigoriev I.V."/>
            <person name="Nagy L.G."/>
            <person name="Hibbett D."/>
            <person name="Henrissat B."/>
            <person name="Matheny P.B."/>
            <person name="Labbe J."/>
            <person name="Martin F.M."/>
        </authorList>
    </citation>
    <scope>NUCLEOTIDE SEQUENCE</scope>
    <source>
        <strain evidence="1">HHB10654</strain>
    </source>
</reference>
<reference evidence="1" key="1">
    <citation type="submission" date="2021-03" db="EMBL/GenBank/DDBJ databases">
        <authorList>
            <consortium name="DOE Joint Genome Institute"/>
            <person name="Ahrendt S."/>
            <person name="Looney B.P."/>
            <person name="Miyauchi S."/>
            <person name="Morin E."/>
            <person name="Drula E."/>
            <person name="Courty P.E."/>
            <person name="Chicoki N."/>
            <person name="Fauchery L."/>
            <person name="Kohler A."/>
            <person name="Kuo A."/>
            <person name="Labutti K."/>
            <person name="Pangilinan J."/>
            <person name="Lipzen A."/>
            <person name="Riley R."/>
            <person name="Andreopoulos W."/>
            <person name="He G."/>
            <person name="Johnson J."/>
            <person name="Barry K.W."/>
            <person name="Grigoriev I.V."/>
            <person name="Nagy L."/>
            <person name="Hibbett D."/>
            <person name="Henrissat B."/>
            <person name="Matheny P.B."/>
            <person name="Labbe J."/>
            <person name="Martin F."/>
        </authorList>
    </citation>
    <scope>NUCLEOTIDE SEQUENCE</scope>
    <source>
        <strain evidence="1">HHB10654</strain>
    </source>
</reference>
<proteinExistence type="predicted"/>
<comment type="caution">
    <text evidence="1">The sequence shown here is derived from an EMBL/GenBank/DDBJ whole genome shotgun (WGS) entry which is preliminary data.</text>
</comment>
<organism evidence="1 2">
    <name type="scientific">Artomyces pyxidatus</name>
    <dbReference type="NCBI Taxonomy" id="48021"/>
    <lineage>
        <taxon>Eukaryota</taxon>
        <taxon>Fungi</taxon>
        <taxon>Dikarya</taxon>
        <taxon>Basidiomycota</taxon>
        <taxon>Agaricomycotina</taxon>
        <taxon>Agaricomycetes</taxon>
        <taxon>Russulales</taxon>
        <taxon>Auriscalpiaceae</taxon>
        <taxon>Artomyces</taxon>
    </lineage>
</organism>